<accession>D0L7K2</accession>
<dbReference type="KEGG" id="gbr:Gbro_4666"/>
<dbReference type="SUPFAM" id="SSF54593">
    <property type="entry name" value="Glyoxalase/Bleomycin resistance protein/Dihydroxybiphenyl dioxygenase"/>
    <property type="match status" value="1"/>
</dbReference>
<evidence type="ECO:0000259" key="1">
    <source>
        <dbReference type="PROSITE" id="PS51819"/>
    </source>
</evidence>
<evidence type="ECO:0000313" key="2">
    <source>
        <dbReference type="EMBL" id="ACY23791.1"/>
    </source>
</evidence>
<organism evidence="2 3">
    <name type="scientific">Gordonia bronchialis (strain ATCC 25592 / DSM 43247 / BCRC 13721 / JCM 3198 / KCTC 3076 / NBRC 16047 / NCTC 10667)</name>
    <name type="common">Rhodococcus bronchialis</name>
    <dbReference type="NCBI Taxonomy" id="526226"/>
    <lineage>
        <taxon>Bacteria</taxon>
        <taxon>Bacillati</taxon>
        <taxon>Actinomycetota</taxon>
        <taxon>Actinomycetes</taxon>
        <taxon>Mycobacteriales</taxon>
        <taxon>Gordoniaceae</taxon>
        <taxon>Gordonia</taxon>
    </lineage>
</organism>
<keyword evidence="3" id="KW-1185">Reference proteome</keyword>
<evidence type="ECO:0000313" key="3">
    <source>
        <dbReference type="Proteomes" id="UP000001219"/>
    </source>
</evidence>
<dbReference type="AlphaFoldDB" id="D0L7K2"/>
<dbReference type="eggNOG" id="COG0346">
    <property type="taxonomic scope" value="Bacteria"/>
</dbReference>
<dbReference type="EMBL" id="CP001802">
    <property type="protein sequence ID" value="ACY23791.1"/>
    <property type="molecule type" value="Genomic_DNA"/>
</dbReference>
<dbReference type="InterPro" id="IPR004360">
    <property type="entry name" value="Glyas_Fos-R_dOase_dom"/>
</dbReference>
<dbReference type="Gene3D" id="3.10.180.10">
    <property type="entry name" value="2,3-Dihydroxybiphenyl 1,2-Dioxygenase, domain 1"/>
    <property type="match status" value="1"/>
</dbReference>
<proteinExistence type="predicted"/>
<dbReference type="InterPro" id="IPR029068">
    <property type="entry name" value="Glyas_Bleomycin-R_OHBP_Dase"/>
</dbReference>
<protein>
    <submittedName>
        <fullName evidence="2">Glyoxalase/bleomycin resistance protein/dioxygenase</fullName>
    </submittedName>
</protein>
<sequence>MDLFAGIPVTDLPRAITWFEQLLGTVESFDPNDVERVWTVIEHGHIYVIVSPDHAGHGLVTLFVEELDDFMAAAQKRGVTPVSQETYDNGVRKFVFNDPDGNEVGVGGK</sequence>
<dbReference type="Proteomes" id="UP000001219">
    <property type="component" value="Chromosome"/>
</dbReference>
<dbReference type="PROSITE" id="PS51819">
    <property type="entry name" value="VOC"/>
    <property type="match status" value="1"/>
</dbReference>
<dbReference type="HOGENOM" id="CLU_148021_1_0_11"/>
<gene>
    <name evidence="2" type="ordered locus">Gbro_4666</name>
</gene>
<dbReference type="Pfam" id="PF00903">
    <property type="entry name" value="Glyoxalase"/>
    <property type="match status" value="1"/>
</dbReference>
<reference evidence="3" key="1">
    <citation type="submission" date="2009-10" db="EMBL/GenBank/DDBJ databases">
        <title>The complete chromosome of Gordonia bronchialis DSM 43247.</title>
        <authorList>
            <consortium name="US DOE Joint Genome Institute (JGI-PGF)"/>
            <person name="Lucas S."/>
            <person name="Copeland A."/>
            <person name="Lapidus A."/>
            <person name="Glavina del Rio T."/>
            <person name="Dalin E."/>
            <person name="Tice H."/>
            <person name="Bruce D."/>
            <person name="Goodwin L."/>
            <person name="Pitluck S."/>
            <person name="Kyrpides N."/>
            <person name="Mavromatis K."/>
            <person name="Ivanova N."/>
            <person name="Ovchinnikova G."/>
            <person name="Saunders E."/>
            <person name="Brettin T."/>
            <person name="Detter J.C."/>
            <person name="Han C."/>
            <person name="Larimer F."/>
            <person name="Land M."/>
            <person name="Hauser L."/>
            <person name="Markowitz V."/>
            <person name="Cheng J.-F."/>
            <person name="Hugenholtz P."/>
            <person name="Woyke T."/>
            <person name="Wu D."/>
            <person name="Jando M."/>
            <person name="Schneider S."/>
            <person name="Goeker M."/>
            <person name="Klenk H.-P."/>
            <person name="Eisen J.A."/>
        </authorList>
    </citation>
    <scope>NUCLEOTIDE SEQUENCE [LARGE SCALE GENOMIC DNA]</scope>
    <source>
        <strain evidence="3">ATCC 25592 / DSM 43247 / BCRC 13721 / JCM 3198 / KCTC 3076 / NBRC 16047 / NCTC 10667</strain>
    </source>
</reference>
<dbReference type="CDD" id="cd06587">
    <property type="entry name" value="VOC"/>
    <property type="match status" value="1"/>
</dbReference>
<reference evidence="2 3" key="2">
    <citation type="journal article" date="2010" name="Stand. Genomic Sci.">
        <title>Complete genome sequence of Gordonia bronchialis type strain (3410).</title>
        <authorList>
            <person name="Ivanova N."/>
            <person name="Sikorski J."/>
            <person name="Jando M."/>
            <person name="Lapidus A."/>
            <person name="Nolan M."/>
            <person name="Lucas S."/>
            <person name="Del Rio T.G."/>
            <person name="Tice H."/>
            <person name="Copeland A."/>
            <person name="Cheng J.F."/>
            <person name="Chen F."/>
            <person name="Bruce D."/>
            <person name="Goodwin L."/>
            <person name="Pitluck S."/>
            <person name="Mavromatis K."/>
            <person name="Ovchinnikova G."/>
            <person name="Pati A."/>
            <person name="Chen A."/>
            <person name="Palaniappan K."/>
            <person name="Land M."/>
            <person name="Hauser L."/>
            <person name="Chang Y.J."/>
            <person name="Jeffries C.D."/>
            <person name="Chain P."/>
            <person name="Saunders E."/>
            <person name="Han C."/>
            <person name="Detter J.C."/>
            <person name="Brettin T."/>
            <person name="Rohde M."/>
            <person name="Goker M."/>
            <person name="Bristow J."/>
            <person name="Eisen J.A."/>
            <person name="Markowitz V."/>
            <person name="Hugenholtz P."/>
            <person name="Klenk H.P."/>
            <person name="Kyrpides N.C."/>
        </authorList>
    </citation>
    <scope>NUCLEOTIDE SEQUENCE [LARGE SCALE GENOMIC DNA]</scope>
    <source>
        <strain evidence="3">ATCC 25592 / DSM 43247 / BCRC 13721 / JCM 3198 / KCTC 3076 / NBRC 16047 / NCTC 10667</strain>
    </source>
</reference>
<dbReference type="STRING" id="526226.Gbro_4666"/>
<name>D0L7K2_GORB4</name>
<dbReference type="InterPro" id="IPR037523">
    <property type="entry name" value="VOC_core"/>
</dbReference>
<feature type="domain" description="VOC" evidence="1">
    <location>
        <begin position="1"/>
        <end position="109"/>
    </location>
</feature>